<dbReference type="OrthoDB" id="1470350at2759"/>
<feature type="binding site" description="axial binding residue" evidence="6">
    <location>
        <position position="459"/>
    </location>
    <ligand>
        <name>heme</name>
        <dbReference type="ChEBI" id="CHEBI:30413"/>
    </ligand>
    <ligandPart>
        <name>Fe</name>
        <dbReference type="ChEBI" id="CHEBI:18248"/>
    </ligandPart>
</feature>
<dbReference type="CDD" id="cd11058">
    <property type="entry name" value="CYP60B-like"/>
    <property type="match status" value="1"/>
</dbReference>
<proteinExistence type="inferred from homology"/>
<keyword evidence="8" id="KW-0812">Transmembrane</keyword>
<dbReference type="SUPFAM" id="SSF48264">
    <property type="entry name" value="Cytochrome P450"/>
    <property type="match status" value="1"/>
</dbReference>
<keyword evidence="7" id="KW-0560">Oxidoreductase</keyword>
<dbReference type="InterPro" id="IPR050121">
    <property type="entry name" value="Cytochrome_P450_monoxygenase"/>
</dbReference>
<dbReference type="InterPro" id="IPR017972">
    <property type="entry name" value="Cyt_P450_CS"/>
</dbReference>
<dbReference type="AlphaFoldDB" id="A0A8H8R589"/>
<dbReference type="GO" id="GO:0004497">
    <property type="term" value="F:monooxygenase activity"/>
    <property type="evidence" value="ECO:0007669"/>
    <property type="project" value="UniProtKB-KW"/>
</dbReference>
<evidence type="ECO:0000256" key="6">
    <source>
        <dbReference type="PIRSR" id="PIRSR602401-1"/>
    </source>
</evidence>
<dbReference type="PROSITE" id="PS00086">
    <property type="entry name" value="CYTOCHROME_P450"/>
    <property type="match status" value="1"/>
</dbReference>
<evidence type="ECO:0000313" key="10">
    <source>
        <dbReference type="Proteomes" id="UP000431533"/>
    </source>
</evidence>
<keyword evidence="4 6" id="KW-0479">Metal-binding</keyword>
<evidence type="ECO:0000256" key="2">
    <source>
        <dbReference type="ARBA" id="ARBA00010617"/>
    </source>
</evidence>
<evidence type="ECO:0000256" key="8">
    <source>
        <dbReference type="SAM" id="Phobius"/>
    </source>
</evidence>
<organism evidence="9 10">
    <name type="scientific">Lachnellula hyalina</name>
    <dbReference type="NCBI Taxonomy" id="1316788"/>
    <lineage>
        <taxon>Eukaryota</taxon>
        <taxon>Fungi</taxon>
        <taxon>Dikarya</taxon>
        <taxon>Ascomycota</taxon>
        <taxon>Pezizomycotina</taxon>
        <taxon>Leotiomycetes</taxon>
        <taxon>Helotiales</taxon>
        <taxon>Lachnaceae</taxon>
        <taxon>Lachnellula</taxon>
    </lineage>
</organism>
<reference evidence="9 10" key="1">
    <citation type="submission" date="2018-05" db="EMBL/GenBank/DDBJ databases">
        <title>Genome sequencing and assembly of the regulated plant pathogen Lachnellula willkommii and related sister species for the development of diagnostic species identification markers.</title>
        <authorList>
            <person name="Giroux E."/>
            <person name="Bilodeau G."/>
        </authorList>
    </citation>
    <scope>NUCLEOTIDE SEQUENCE [LARGE SCALE GENOMIC DNA]</scope>
    <source>
        <strain evidence="9 10">CBS 185.66</strain>
    </source>
</reference>
<dbReference type="Proteomes" id="UP000431533">
    <property type="component" value="Unassembled WGS sequence"/>
</dbReference>
<accession>A0A8H8R589</accession>
<dbReference type="GeneID" id="41983240"/>
<dbReference type="PANTHER" id="PTHR24305:SF210">
    <property type="entry name" value="CYTOCHROME P450 MONOOXYGENASE ASQL-RELATED"/>
    <property type="match status" value="1"/>
</dbReference>
<comment type="caution">
    <text evidence="9">The sequence shown here is derived from an EMBL/GenBank/DDBJ whole genome shotgun (WGS) entry which is preliminary data.</text>
</comment>
<keyword evidence="8" id="KW-1133">Transmembrane helix</keyword>
<dbReference type="GO" id="GO:0005506">
    <property type="term" value="F:iron ion binding"/>
    <property type="evidence" value="ECO:0007669"/>
    <property type="project" value="InterPro"/>
</dbReference>
<dbReference type="InterPro" id="IPR002401">
    <property type="entry name" value="Cyt_P450_E_grp-I"/>
</dbReference>
<comment type="cofactor">
    <cofactor evidence="1 6">
        <name>heme</name>
        <dbReference type="ChEBI" id="CHEBI:30413"/>
    </cofactor>
</comment>
<evidence type="ECO:0000256" key="5">
    <source>
        <dbReference type="ARBA" id="ARBA00023004"/>
    </source>
</evidence>
<dbReference type="GO" id="GO:0020037">
    <property type="term" value="F:heme binding"/>
    <property type="evidence" value="ECO:0007669"/>
    <property type="project" value="InterPro"/>
</dbReference>
<feature type="transmembrane region" description="Helical" evidence="8">
    <location>
        <begin position="21"/>
        <end position="42"/>
    </location>
</feature>
<dbReference type="GO" id="GO:0016705">
    <property type="term" value="F:oxidoreductase activity, acting on paired donors, with incorporation or reduction of molecular oxygen"/>
    <property type="evidence" value="ECO:0007669"/>
    <property type="project" value="InterPro"/>
</dbReference>
<keyword evidence="7 9" id="KW-0503">Monooxygenase</keyword>
<keyword evidence="10" id="KW-1185">Reference proteome</keyword>
<comment type="similarity">
    <text evidence="2 7">Belongs to the cytochrome P450 family.</text>
</comment>
<gene>
    <name evidence="9" type="primary">radP</name>
    <name evidence="9" type="ORF">LHYA1_G003042</name>
</gene>
<dbReference type="PANTHER" id="PTHR24305">
    <property type="entry name" value="CYTOCHROME P450"/>
    <property type="match status" value="1"/>
</dbReference>
<dbReference type="Gene3D" id="1.10.630.10">
    <property type="entry name" value="Cytochrome P450"/>
    <property type="match status" value="1"/>
</dbReference>
<protein>
    <submittedName>
        <fullName evidence="9">Cytochrome P450 monooxygenase</fullName>
    </submittedName>
</protein>
<evidence type="ECO:0000256" key="4">
    <source>
        <dbReference type="ARBA" id="ARBA00022723"/>
    </source>
</evidence>
<name>A0A8H8R589_9HELO</name>
<sequence length="516" mass="57530">MTTSPVLTDISAFLNRPKIEIAGFCAAAYALYYATTAIYLVFFHPLSKFPGPKTWAASRIPWARHVVKGDLWEVLSKLHEQYGPVVRIGPDEITTISPTAWKDIYVSNPVLPKDPNSQTPPLNGAHSLFTAAGDTHKRIRNTLVNGFSDKALREQAPIIEDYAVQLVSRLQREAAKSTDGAVDIQKFYGYATFDMVTDLSLGESFHGLEGDNEHSWILGFFFHAKFGTIRNCLSRFSPLDILLGLILLSVTRKNRLKNWATVTEKIDRRLAKGDTSGVRSDFLTPVIGKLDEGGVKGITRKELTTNGLAFVIADCQLTTVALSASTYLLLRDPAKMKQLVEELRGAFQSDDQITVQSTQGLVYLEAVINESLRLHHPTPISLPRLLPPAGRVIDGDFIPGNSVVGINLQNIQNSPSLWHEPRVFHPERFLAASDPRYNAVFEKDVKAAFVPFSTGPRNCLGWKVFMAQARVILAKVLWNFEVEMVGAQEDWLEQKAYLVFEPKPLPVRLEKYRGGK</sequence>
<evidence type="ECO:0000256" key="1">
    <source>
        <dbReference type="ARBA" id="ARBA00001971"/>
    </source>
</evidence>
<keyword evidence="3 6" id="KW-0349">Heme</keyword>
<dbReference type="PRINTS" id="PR00463">
    <property type="entry name" value="EP450I"/>
</dbReference>
<dbReference type="RefSeq" id="XP_031006664.1">
    <property type="nucleotide sequence ID" value="XM_031148016.1"/>
</dbReference>
<evidence type="ECO:0000256" key="3">
    <source>
        <dbReference type="ARBA" id="ARBA00022617"/>
    </source>
</evidence>
<evidence type="ECO:0000313" key="9">
    <source>
        <dbReference type="EMBL" id="TVY27876.1"/>
    </source>
</evidence>
<dbReference type="Pfam" id="PF00067">
    <property type="entry name" value="p450"/>
    <property type="match status" value="1"/>
</dbReference>
<keyword evidence="5 6" id="KW-0408">Iron</keyword>
<keyword evidence="8" id="KW-0472">Membrane</keyword>
<dbReference type="EMBL" id="QGMH01000040">
    <property type="protein sequence ID" value="TVY27876.1"/>
    <property type="molecule type" value="Genomic_DNA"/>
</dbReference>
<evidence type="ECO:0000256" key="7">
    <source>
        <dbReference type="RuleBase" id="RU000461"/>
    </source>
</evidence>
<dbReference type="InterPro" id="IPR036396">
    <property type="entry name" value="Cyt_P450_sf"/>
</dbReference>
<dbReference type="InterPro" id="IPR001128">
    <property type="entry name" value="Cyt_P450"/>
</dbReference>